<gene>
    <name evidence="10" type="ORF">TSAR_006188</name>
</gene>
<evidence type="ECO:0000256" key="5">
    <source>
        <dbReference type="ARBA" id="ARBA00023054"/>
    </source>
</evidence>
<dbReference type="PANTHER" id="PTHR14885">
    <property type="entry name" value="CILIA- AND FLAGELLA-ASSOCIATED PROTEIN 43-RELATED"/>
    <property type="match status" value="1"/>
</dbReference>
<dbReference type="GO" id="GO:0060271">
    <property type="term" value="P:cilium assembly"/>
    <property type="evidence" value="ECO:0007669"/>
    <property type="project" value="TreeGrafter"/>
</dbReference>
<dbReference type="GO" id="GO:0003341">
    <property type="term" value="P:cilium movement"/>
    <property type="evidence" value="ECO:0007669"/>
    <property type="project" value="UniProtKB-ARBA"/>
</dbReference>
<keyword evidence="5" id="KW-0175">Coiled coil</keyword>
<dbReference type="GO" id="GO:0005930">
    <property type="term" value="C:axoneme"/>
    <property type="evidence" value="ECO:0007669"/>
    <property type="project" value="UniProtKB-SubCell"/>
</dbReference>
<accession>A0A232FE14</accession>
<keyword evidence="2" id="KW-0963">Cytoplasm</keyword>
<keyword evidence="4" id="KW-0677">Repeat</keyword>
<keyword evidence="7" id="KW-0966">Cell projection</keyword>
<comment type="similarity">
    <text evidence="8">Belongs to the CFAP43 family.</text>
</comment>
<dbReference type="Proteomes" id="UP000215335">
    <property type="component" value="Unassembled WGS sequence"/>
</dbReference>
<evidence type="ECO:0000256" key="4">
    <source>
        <dbReference type="ARBA" id="ARBA00022737"/>
    </source>
</evidence>
<comment type="caution">
    <text evidence="10">The sequence shown here is derived from an EMBL/GenBank/DDBJ whole genome shotgun (WGS) entry which is preliminary data.</text>
</comment>
<evidence type="ECO:0000313" key="10">
    <source>
        <dbReference type="EMBL" id="OXU28753.1"/>
    </source>
</evidence>
<dbReference type="SUPFAM" id="SSF50978">
    <property type="entry name" value="WD40 repeat-like"/>
    <property type="match status" value="1"/>
</dbReference>
<dbReference type="InterPro" id="IPR015943">
    <property type="entry name" value="WD40/YVTN_repeat-like_dom_sf"/>
</dbReference>
<dbReference type="AlphaFoldDB" id="A0A232FE14"/>
<comment type="subcellular location">
    <subcellularLocation>
        <location evidence="1">Cytoplasm</location>
        <location evidence="1">Cytoskeleton</location>
        <location evidence="1">Cilium axoneme</location>
    </subcellularLocation>
</comment>
<name>A0A232FE14_9HYME</name>
<dbReference type="InterPro" id="IPR036322">
    <property type="entry name" value="WD40_repeat_dom_sf"/>
</dbReference>
<evidence type="ECO:0000256" key="7">
    <source>
        <dbReference type="ARBA" id="ARBA00023273"/>
    </source>
</evidence>
<evidence type="ECO:0000256" key="9">
    <source>
        <dbReference type="ARBA" id="ARBA00023662"/>
    </source>
</evidence>
<proteinExistence type="inferred from homology"/>
<keyword evidence="11" id="KW-1185">Reference proteome</keyword>
<organism evidence="10 11">
    <name type="scientific">Trichomalopsis sarcophagae</name>
    <dbReference type="NCBI Taxonomy" id="543379"/>
    <lineage>
        <taxon>Eukaryota</taxon>
        <taxon>Metazoa</taxon>
        <taxon>Ecdysozoa</taxon>
        <taxon>Arthropoda</taxon>
        <taxon>Hexapoda</taxon>
        <taxon>Insecta</taxon>
        <taxon>Pterygota</taxon>
        <taxon>Neoptera</taxon>
        <taxon>Endopterygota</taxon>
        <taxon>Hymenoptera</taxon>
        <taxon>Apocrita</taxon>
        <taxon>Proctotrupomorpha</taxon>
        <taxon>Chalcidoidea</taxon>
        <taxon>Pteromalidae</taxon>
        <taxon>Pteromalinae</taxon>
        <taxon>Trichomalopsis</taxon>
    </lineage>
</organism>
<protein>
    <recommendedName>
        <fullName evidence="9">Cilia- and flagella-associated protein 43</fullName>
    </recommendedName>
</protein>
<reference evidence="10 11" key="1">
    <citation type="journal article" date="2017" name="Curr. Biol.">
        <title>The Evolution of Venom by Co-option of Single-Copy Genes.</title>
        <authorList>
            <person name="Martinson E.O."/>
            <person name="Mrinalini"/>
            <person name="Kelkar Y.D."/>
            <person name="Chang C.H."/>
            <person name="Werren J.H."/>
        </authorList>
    </citation>
    <scope>NUCLEOTIDE SEQUENCE [LARGE SCALE GENOMIC DNA]</scope>
    <source>
        <strain evidence="10 11">Alberta</strain>
        <tissue evidence="10">Whole body</tissue>
    </source>
</reference>
<evidence type="ECO:0000313" key="11">
    <source>
        <dbReference type="Proteomes" id="UP000215335"/>
    </source>
</evidence>
<keyword evidence="3" id="KW-0853">WD repeat</keyword>
<evidence type="ECO:0000256" key="2">
    <source>
        <dbReference type="ARBA" id="ARBA00022490"/>
    </source>
</evidence>
<evidence type="ECO:0000256" key="6">
    <source>
        <dbReference type="ARBA" id="ARBA00023212"/>
    </source>
</evidence>
<sequence>MAIQLENDDAIDATDRIRGWKRLVASIIIYKRLELTKGFLLRWIKTGAVHDFVFVGKDVIATASGNYVIFYNLGTKEERIEYFNDATRGEGACCLAGHPVTPMFSTAERCYSPKIYVHTYPEIRKVALCRLDKGPNSYLSCCFAGTEYLLSLTSFPNFQLIVWLWRTGEKMTSVDTMLTDGIQTIEWSFVDISTFGLSVFSCSGKTLDLRDLHRLTPVRCVTLYGIFSVLLIL</sequence>
<dbReference type="EMBL" id="NNAY01000386">
    <property type="protein sequence ID" value="OXU28753.1"/>
    <property type="molecule type" value="Genomic_DNA"/>
</dbReference>
<evidence type="ECO:0000256" key="8">
    <source>
        <dbReference type="ARBA" id="ARBA00023605"/>
    </source>
</evidence>
<dbReference type="OrthoDB" id="535167at2759"/>
<dbReference type="PANTHER" id="PTHR14885:SF1">
    <property type="entry name" value="CILIA- AND FLAGELLA-ASSOCIATED PROTEIN 43"/>
    <property type="match status" value="1"/>
</dbReference>
<evidence type="ECO:0000256" key="3">
    <source>
        <dbReference type="ARBA" id="ARBA00022574"/>
    </source>
</evidence>
<keyword evidence="6" id="KW-0206">Cytoskeleton</keyword>
<dbReference type="Gene3D" id="2.130.10.10">
    <property type="entry name" value="YVTN repeat-like/Quinoprotein amine dehydrogenase"/>
    <property type="match status" value="1"/>
</dbReference>
<evidence type="ECO:0000256" key="1">
    <source>
        <dbReference type="ARBA" id="ARBA00004430"/>
    </source>
</evidence>